<organism evidence="1 2">
    <name type="scientific">Verticillium longisporum</name>
    <name type="common">Verticillium dahliae var. longisporum</name>
    <dbReference type="NCBI Taxonomy" id="100787"/>
    <lineage>
        <taxon>Eukaryota</taxon>
        <taxon>Fungi</taxon>
        <taxon>Dikarya</taxon>
        <taxon>Ascomycota</taxon>
        <taxon>Pezizomycotina</taxon>
        <taxon>Sordariomycetes</taxon>
        <taxon>Hypocreomycetidae</taxon>
        <taxon>Glomerellales</taxon>
        <taxon>Plectosphaerellaceae</taxon>
        <taxon>Verticillium</taxon>
    </lineage>
</organism>
<sequence>MGFTMKLKKTSWDDCVDLVARLPDHTGTFVNEGYRYFLTLPEIQPDLYSTDIKFEKDYYDLWEQLLPRIVRESGREFDAVLMTIEPLCQDALKELEEEEKNFGHLCSFLKQMIRTIDDYSS</sequence>
<evidence type="ECO:0000313" key="1">
    <source>
        <dbReference type="EMBL" id="KAG7123339.1"/>
    </source>
</evidence>
<evidence type="ECO:0000313" key="2">
    <source>
        <dbReference type="Proteomes" id="UP000689129"/>
    </source>
</evidence>
<proteinExistence type="predicted"/>
<name>A0A8I2ZAZ3_VERLO</name>
<dbReference type="OrthoDB" id="10461587at2759"/>
<accession>A0A8I2ZAZ3</accession>
<dbReference type="AlphaFoldDB" id="A0A8I2ZAZ3"/>
<dbReference type="EMBL" id="JAEMWZ010000340">
    <property type="protein sequence ID" value="KAG7123339.1"/>
    <property type="molecule type" value="Genomic_DNA"/>
</dbReference>
<gene>
    <name evidence="1" type="ORF">HYQ45_013922</name>
</gene>
<reference evidence="1" key="1">
    <citation type="journal article" date="2021" name="Mol. Plant Pathol.">
        <title>A 20-kb lineage-specific genomic region tames virulence in pathogenic amphidiploid Verticillium longisporum.</title>
        <authorList>
            <person name="Harting R."/>
            <person name="Starke J."/>
            <person name="Kusch H."/>
            <person name="Poggeler S."/>
            <person name="Maurus I."/>
            <person name="Schluter R."/>
            <person name="Landesfeind M."/>
            <person name="Bulla I."/>
            <person name="Nowrousian M."/>
            <person name="de Jonge R."/>
            <person name="Stahlhut G."/>
            <person name="Hoff K.J."/>
            <person name="Asshauer K.P."/>
            <person name="Thurmer A."/>
            <person name="Stanke M."/>
            <person name="Daniel R."/>
            <person name="Morgenstern B."/>
            <person name="Thomma B.P.H.J."/>
            <person name="Kronstad J.W."/>
            <person name="Braus-Stromeyer S.A."/>
            <person name="Braus G.H."/>
        </authorList>
    </citation>
    <scope>NUCLEOTIDE SEQUENCE</scope>
    <source>
        <strain evidence="1">Vl32</strain>
    </source>
</reference>
<comment type="caution">
    <text evidence="1">The sequence shown here is derived from an EMBL/GenBank/DDBJ whole genome shotgun (WGS) entry which is preliminary data.</text>
</comment>
<protein>
    <submittedName>
        <fullName evidence="1">Uncharacterized protein</fullName>
    </submittedName>
</protein>
<dbReference type="Proteomes" id="UP000689129">
    <property type="component" value="Unassembled WGS sequence"/>
</dbReference>